<dbReference type="VEuPathDB" id="FungiDB:CC77DRAFT_358689"/>
<sequence length="97" mass="11383">MFTFLCLRPSPTAFHTKGRELHGLHVIPCVLVMTHSDSQEESSLMLIRSYRHHHHNKKNALETFASPRKGAKRMVRRIPSKLRHVVPFVDRTRYLQI</sequence>
<dbReference type="Proteomes" id="UP000077248">
    <property type="component" value="Unassembled WGS sequence"/>
</dbReference>
<dbReference type="KEGG" id="aalt:CC77DRAFT_358689"/>
<evidence type="ECO:0000313" key="1">
    <source>
        <dbReference type="EMBL" id="OAG16850.1"/>
    </source>
</evidence>
<accession>A0A177DCM6</accession>
<proteinExistence type="predicted"/>
<reference evidence="1 2" key="1">
    <citation type="submission" date="2016-05" db="EMBL/GenBank/DDBJ databases">
        <title>Comparative analysis of secretome profiles of manganese(II)-oxidizing ascomycete fungi.</title>
        <authorList>
            <consortium name="DOE Joint Genome Institute"/>
            <person name="Zeiner C.A."/>
            <person name="Purvine S.O."/>
            <person name="Zink E.M."/>
            <person name="Wu S."/>
            <person name="Pasa-Tolic L."/>
            <person name="Chaput D.L."/>
            <person name="Haridas S."/>
            <person name="Grigoriev I.V."/>
            <person name="Santelli C.M."/>
            <person name="Hansel C.M."/>
        </authorList>
    </citation>
    <scope>NUCLEOTIDE SEQUENCE [LARGE SCALE GENOMIC DNA]</scope>
    <source>
        <strain evidence="1 2">SRC1lrK2f</strain>
    </source>
</reference>
<dbReference type="AlphaFoldDB" id="A0A177DCM6"/>
<dbReference type="EMBL" id="KV441488">
    <property type="protein sequence ID" value="OAG16850.1"/>
    <property type="molecule type" value="Genomic_DNA"/>
</dbReference>
<dbReference type="RefSeq" id="XP_018382271.1">
    <property type="nucleotide sequence ID" value="XM_018531360.1"/>
</dbReference>
<evidence type="ECO:0000313" key="2">
    <source>
        <dbReference type="Proteomes" id="UP000077248"/>
    </source>
</evidence>
<name>A0A177DCM6_ALTAL</name>
<gene>
    <name evidence="1" type="ORF">CC77DRAFT_358689</name>
</gene>
<protein>
    <submittedName>
        <fullName evidence="1">Uncharacterized protein</fullName>
    </submittedName>
</protein>
<keyword evidence="2" id="KW-1185">Reference proteome</keyword>
<organism evidence="1 2">
    <name type="scientific">Alternaria alternata</name>
    <name type="common">Alternaria rot fungus</name>
    <name type="synonym">Torula alternata</name>
    <dbReference type="NCBI Taxonomy" id="5599"/>
    <lineage>
        <taxon>Eukaryota</taxon>
        <taxon>Fungi</taxon>
        <taxon>Dikarya</taxon>
        <taxon>Ascomycota</taxon>
        <taxon>Pezizomycotina</taxon>
        <taxon>Dothideomycetes</taxon>
        <taxon>Pleosporomycetidae</taxon>
        <taxon>Pleosporales</taxon>
        <taxon>Pleosporineae</taxon>
        <taxon>Pleosporaceae</taxon>
        <taxon>Alternaria</taxon>
        <taxon>Alternaria sect. Alternaria</taxon>
        <taxon>Alternaria alternata complex</taxon>
    </lineage>
</organism>
<dbReference type="GeneID" id="29116954"/>